<dbReference type="RefSeq" id="XP_046005706.1">
    <property type="nucleotide sequence ID" value="XM_046157374.1"/>
</dbReference>
<dbReference type="AlphaFoldDB" id="A0A9P8XSS2"/>
<dbReference type="Proteomes" id="UP000756346">
    <property type="component" value="Unassembled WGS sequence"/>
</dbReference>
<sequence>MQVEIWSVGKQDSIICSTSCYLQRGKARYLFPLSELDLAKAFYKDLFLWTEKITGSRSTRYKLDHGRSGGASGLFCYYYHSQILESLNSDRVTQCLATLEFSEEGFLPTSWAFNASKPCSGQELASFKLPPTYCLHYRGAQYENYVDYYNEAYFNRNRNTHQNITFTRTLTDDETSLSSSSTSAPSVADPVEETASETGTTQATATPGETVSDPSIAKTASSSESSNVQIAGATASSDNPLFADSSGSSRPSYLATLTIASTVTMIQTVSIC</sequence>
<keyword evidence="3" id="KW-1185">Reference proteome</keyword>
<feature type="compositionally biased region" description="Polar residues" evidence="1">
    <location>
        <begin position="196"/>
        <end position="213"/>
    </location>
</feature>
<proteinExistence type="predicted"/>
<protein>
    <submittedName>
        <fullName evidence="2">Uncharacterized protein</fullName>
    </submittedName>
</protein>
<gene>
    <name evidence="2" type="ORF">B0I36DRAFT_354951</name>
</gene>
<organism evidence="2 3">
    <name type="scientific">Microdochium trichocladiopsis</name>
    <dbReference type="NCBI Taxonomy" id="1682393"/>
    <lineage>
        <taxon>Eukaryota</taxon>
        <taxon>Fungi</taxon>
        <taxon>Dikarya</taxon>
        <taxon>Ascomycota</taxon>
        <taxon>Pezizomycotina</taxon>
        <taxon>Sordariomycetes</taxon>
        <taxon>Xylariomycetidae</taxon>
        <taxon>Xylariales</taxon>
        <taxon>Microdochiaceae</taxon>
        <taxon>Microdochium</taxon>
    </lineage>
</organism>
<dbReference type="OrthoDB" id="4743712at2759"/>
<comment type="caution">
    <text evidence="2">The sequence shown here is derived from an EMBL/GenBank/DDBJ whole genome shotgun (WGS) entry which is preliminary data.</text>
</comment>
<evidence type="ECO:0000256" key="1">
    <source>
        <dbReference type="SAM" id="MobiDB-lite"/>
    </source>
</evidence>
<feature type="region of interest" description="Disordered" evidence="1">
    <location>
        <begin position="172"/>
        <end position="230"/>
    </location>
</feature>
<reference evidence="2" key="1">
    <citation type="journal article" date="2021" name="Nat. Commun.">
        <title>Genetic determinants of endophytism in the Arabidopsis root mycobiome.</title>
        <authorList>
            <person name="Mesny F."/>
            <person name="Miyauchi S."/>
            <person name="Thiergart T."/>
            <person name="Pickel B."/>
            <person name="Atanasova L."/>
            <person name="Karlsson M."/>
            <person name="Huettel B."/>
            <person name="Barry K.W."/>
            <person name="Haridas S."/>
            <person name="Chen C."/>
            <person name="Bauer D."/>
            <person name="Andreopoulos W."/>
            <person name="Pangilinan J."/>
            <person name="LaButti K."/>
            <person name="Riley R."/>
            <person name="Lipzen A."/>
            <person name="Clum A."/>
            <person name="Drula E."/>
            <person name="Henrissat B."/>
            <person name="Kohler A."/>
            <person name="Grigoriev I.V."/>
            <person name="Martin F.M."/>
            <person name="Hacquard S."/>
        </authorList>
    </citation>
    <scope>NUCLEOTIDE SEQUENCE</scope>
    <source>
        <strain evidence="2">MPI-CAGE-CH-0230</strain>
    </source>
</reference>
<evidence type="ECO:0000313" key="2">
    <source>
        <dbReference type="EMBL" id="KAH7016082.1"/>
    </source>
</evidence>
<dbReference type="EMBL" id="JAGTJQ010000012">
    <property type="protein sequence ID" value="KAH7016082.1"/>
    <property type="molecule type" value="Genomic_DNA"/>
</dbReference>
<name>A0A9P8XSS2_9PEZI</name>
<dbReference type="GeneID" id="70186920"/>
<evidence type="ECO:0000313" key="3">
    <source>
        <dbReference type="Proteomes" id="UP000756346"/>
    </source>
</evidence>
<accession>A0A9P8XSS2</accession>